<evidence type="ECO:0000313" key="14">
    <source>
        <dbReference type="Proteomes" id="UP000066376"/>
    </source>
</evidence>
<feature type="compositionally biased region" description="Basic and acidic residues" evidence="11">
    <location>
        <begin position="16"/>
        <end position="26"/>
    </location>
</feature>
<evidence type="ECO:0000256" key="8">
    <source>
        <dbReference type="ARBA" id="ARBA00023186"/>
    </source>
</evidence>
<dbReference type="EMBL" id="CP014265">
    <property type="protein sequence ID" value="AMK15507.1"/>
    <property type="molecule type" value="Genomic_DNA"/>
</dbReference>
<dbReference type="GO" id="GO:0022623">
    <property type="term" value="C:proteasome-activating nucleotidase complex"/>
    <property type="evidence" value="ECO:0007669"/>
    <property type="project" value="UniProtKB-UniRule"/>
</dbReference>
<feature type="binding site" evidence="9">
    <location>
        <position position="348"/>
    </location>
    <ligand>
        <name>ATP</name>
        <dbReference type="ChEBI" id="CHEBI:30616"/>
    </ligand>
</feature>
<evidence type="ECO:0000256" key="3">
    <source>
        <dbReference type="ARBA" id="ARBA00022490"/>
    </source>
</evidence>
<dbReference type="InterPro" id="IPR050221">
    <property type="entry name" value="26S_Proteasome_ATPase"/>
</dbReference>
<comment type="subcellular location">
    <subcellularLocation>
        <location evidence="1 9">Cytoplasm</location>
    </subcellularLocation>
</comment>
<dbReference type="FunFam" id="3.40.50.300:FF:000033">
    <property type="entry name" value="26S protease regulatory subunit 6B"/>
    <property type="match status" value="1"/>
</dbReference>
<feature type="binding site" evidence="9">
    <location>
        <begin position="209"/>
        <end position="214"/>
    </location>
    <ligand>
        <name>ATP</name>
        <dbReference type="ChEBI" id="CHEBI:30616"/>
    </ligand>
</feature>
<dbReference type="Proteomes" id="UP000066376">
    <property type="component" value="Chromosome"/>
</dbReference>
<comment type="function">
    <text evidence="9">ATPase which is responsible for recognizing, binding, unfolding and translocation of substrate proteins into the archaeal 20S proteasome core particle. Is essential for opening the gate of the 20S proteasome via an interaction with its C-terminus, thereby allowing substrate entry and access to the site of proteolysis. Thus, the C-termini of the proteasomal ATPase function like a 'key in a lock' to induce gate opening and therefore regulate proteolysis. Unfolding activity requires energy from ATP hydrolysis, whereas ATP binding alone promotes ATPase-20S proteasome association which triggers gate opening, and supports translocation of unfolded substrates.</text>
</comment>
<dbReference type="InterPro" id="IPR003959">
    <property type="entry name" value="ATPase_AAA_core"/>
</dbReference>
<evidence type="ECO:0000256" key="2">
    <source>
        <dbReference type="ARBA" id="ARBA00006914"/>
    </source>
</evidence>
<evidence type="ECO:0000259" key="12">
    <source>
        <dbReference type="SMART" id="SM00382"/>
    </source>
</evidence>
<feature type="region of interest" description="Disordered" evidence="11">
    <location>
        <begin position="1"/>
        <end position="26"/>
    </location>
</feature>
<dbReference type="SMART" id="SM00382">
    <property type="entry name" value="AAA"/>
    <property type="match status" value="1"/>
</dbReference>
<keyword evidence="7" id="KW-0175">Coiled coil</keyword>
<dbReference type="GO" id="GO:0010498">
    <property type="term" value="P:proteasomal protein catabolic process"/>
    <property type="evidence" value="ECO:0007669"/>
    <property type="project" value="UniProtKB-UniRule"/>
</dbReference>
<evidence type="ECO:0000256" key="5">
    <source>
        <dbReference type="ARBA" id="ARBA00022840"/>
    </source>
</evidence>
<dbReference type="CDD" id="cd19502">
    <property type="entry name" value="RecA-like_PAN_like"/>
    <property type="match status" value="1"/>
</dbReference>
<evidence type="ECO:0000256" key="11">
    <source>
        <dbReference type="SAM" id="MobiDB-lite"/>
    </source>
</evidence>
<dbReference type="GO" id="GO:0005737">
    <property type="term" value="C:cytoplasm"/>
    <property type="evidence" value="ECO:0007669"/>
    <property type="project" value="UniProtKB-SubCell"/>
</dbReference>
<gene>
    <name evidence="9" type="primary">pan</name>
    <name evidence="13" type="ORF">YLM1_0950</name>
</gene>
<evidence type="ECO:0000256" key="10">
    <source>
        <dbReference type="RuleBase" id="RU003651"/>
    </source>
</evidence>
<dbReference type="GeneID" id="28489249"/>
<keyword evidence="3 9" id="KW-0963">Cytoplasm</keyword>
<proteinExistence type="inferred from homology"/>
<dbReference type="PROSITE" id="PS00674">
    <property type="entry name" value="AAA"/>
    <property type="match status" value="1"/>
</dbReference>
<dbReference type="InterPro" id="IPR032501">
    <property type="entry name" value="Prot_ATP_ID_OB_2nd"/>
</dbReference>
<dbReference type="NCBIfam" id="TIGR01242">
    <property type="entry name" value="proteasome-activating nucleotidase"/>
    <property type="match status" value="1"/>
</dbReference>
<reference evidence="13 14" key="1">
    <citation type="journal article" date="2016" name="Genome Announc.">
        <title>Draft Genome Sequence of the Rumen Methanogen Methanobrevibacter olleyae YLM1.</title>
        <authorList>
            <person name="Kelly W.J."/>
            <person name="Li D."/>
            <person name="Lambie S.C."/>
            <person name="Cox F."/>
            <person name="Attwood G.T."/>
            <person name="Altermann E."/>
            <person name="Leahy S.C."/>
        </authorList>
    </citation>
    <scope>NUCLEOTIDE SEQUENCE [LARGE SCALE GENOMIC DNA]</scope>
    <source>
        <strain evidence="13 14">YLM1</strain>
    </source>
</reference>
<dbReference type="Gene3D" id="1.10.8.60">
    <property type="match status" value="1"/>
</dbReference>
<dbReference type="RefSeq" id="WP_235592321.1">
    <property type="nucleotide sequence ID" value="NZ_CP014265.1"/>
</dbReference>
<feature type="compositionally biased region" description="Polar residues" evidence="11">
    <location>
        <begin position="1"/>
        <end position="15"/>
    </location>
</feature>
<dbReference type="InterPro" id="IPR027417">
    <property type="entry name" value="P-loop_NTPase"/>
</dbReference>
<dbReference type="InterPro" id="IPR023501">
    <property type="entry name" value="Nucleotidase_PAN"/>
</dbReference>
<dbReference type="FunFam" id="1.10.8.60:FF:000006">
    <property type="entry name" value="26S protease regulatory subunit 8"/>
    <property type="match status" value="1"/>
</dbReference>
<organism evidence="13 14">
    <name type="scientific">Methanobrevibacter olleyae</name>
    <dbReference type="NCBI Taxonomy" id="294671"/>
    <lineage>
        <taxon>Archaea</taxon>
        <taxon>Methanobacteriati</taxon>
        <taxon>Methanobacteriota</taxon>
        <taxon>Methanomada group</taxon>
        <taxon>Methanobacteria</taxon>
        <taxon>Methanobacteriales</taxon>
        <taxon>Methanobacteriaceae</taxon>
        <taxon>Methanobrevibacter</taxon>
    </lineage>
</organism>
<feature type="domain" description="AAA+ ATPase" evidence="12">
    <location>
        <begin position="198"/>
        <end position="337"/>
    </location>
</feature>
<accession>A0A126R0B8</accession>
<dbReference type="GO" id="GO:0005524">
    <property type="term" value="F:ATP binding"/>
    <property type="evidence" value="ECO:0007669"/>
    <property type="project" value="UniProtKB-UniRule"/>
</dbReference>
<evidence type="ECO:0000256" key="7">
    <source>
        <dbReference type="ARBA" id="ARBA00023054"/>
    </source>
</evidence>
<evidence type="ECO:0000256" key="4">
    <source>
        <dbReference type="ARBA" id="ARBA00022741"/>
    </source>
</evidence>
<dbReference type="InterPro" id="IPR003960">
    <property type="entry name" value="ATPase_AAA_CS"/>
</dbReference>
<dbReference type="PANTHER" id="PTHR23073">
    <property type="entry name" value="26S PROTEASOME REGULATORY SUBUNIT"/>
    <property type="match status" value="1"/>
</dbReference>
<dbReference type="Gene3D" id="3.40.50.300">
    <property type="entry name" value="P-loop containing nucleotide triphosphate hydrolases"/>
    <property type="match status" value="1"/>
</dbReference>
<evidence type="ECO:0000256" key="9">
    <source>
        <dbReference type="HAMAP-Rule" id="MF_00553"/>
    </source>
</evidence>
<keyword evidence="5 9" id="KW-0067">ATP-binding</keyword>
<comment type="subunit">
    <text evidence="9">Homohexamer. The hexameric complex has a two-ring architecture resembling a top hat that caps the 20S proteasome core at one or both ends. Upon ATP-binding, the C-terminus of PAN interacts with the alpha-rings of the proteasome core by binding to the intersubunit pockets.</text>
</comment>
<dbReference type="Pfam" id="PF16450">
    <property type="entry name" value="Prot_ATP_ID_OB_C"/>
    <property type="match status" value="1"/>
</dbReference>
<dbReference type="KEGG" id="mol:YLM1_0950"/>
<sequence>MEDSQNEVQNINSSAKIEEVEEPKTREELQKEVDLLKAENTKTKRNLMWKVRKLEKDKILTENEKIRLERELKSLRGEVERFRSPPLILATITEIIDDSRMTVKSSTGPNFLINYSKFLDEKLLRPGSRVALNQQTFGVVEVLPSEKDANVSGMEIETKPDVTYDIIGGLDDQILEVKETVELPLKHPELFEKVGIDPPKGILLYGPPGTGKTLLAKAVANETNATFIKVVASEFVKKYIGEGARMVREVFELAKEKAPSIIFIDELDAVAAQRLKSSTSGDREVQRTLMQLLAELDGFESRGDIGIIGATNRPDILDPALLRPGRFDRFIEVPAPNEDGRREIFKIHTKKMNIAPEVSINTLVELTDGVSGADLKAICTEAGMFAIREERDQIYSKDFMDAIDKIMGKNKSGQLNENGGVMFG</sequence>
<keyword evidence="8 9" id="KW-0143">Chaperone</keyword>
<dbReference type="Gene3D" id="2.40.50.140">
    <property type="entry name" value="Nucleic acid-binding proteins"/>
    <property type="match status" value="1"/>
</dbReference>
<dbReference type="GO" id="GO:0043335">
    <property type="term" value="P:protein unfolding"/>
    <property type="evidence" value="ECO:0007669"/>
    <property type="project" value="UniProtKB-UniRule"/>
</dbReference>
<keyword evidence="6 9" id="KW-0647">Proteasome</keyword>
<evidence type="ECO:0000313" key="13">
    <source>
        <dbReference type="EMBL" id="AMK15507.1"/>
    </source>
</evidence>
<dbReference type="Pfam" id="PF17862">
    <property type="entry name" value="AAA_lid_3"/>
    <property type="match status" value="1"/>
</dbReference>
<protein>
    <recommendedName>
        <fullName evidence="9">Proteasome-activating nucleotidase</fullName>
        <shortName evidence="9">PAN</shortName>
    </recommendedName>
    <alternativeName>
        <fullName evidence="9">Proteasomal ATPase</fullName>
    </alternativeName>
    <alternativeName>
        <fullName evidence="9">Proteasome regulatory ATPase</fullName>
    </alternativeName>
    <alternativeName>
        <fullName evidence="9">Proteasome regulatory particle</fullName>
    </alternativeName>
</protein>
<dbReference type="Pfam" id="PF00004">
    <property type="entry name" value="AAA"/>
    <property type="match status" value="1"/>
</dbReference>
<dbReference type="GO" id="GO:0016887">
    <property type="term" value="F:ATP hydrolysis activity"/>
    <property type="evidence" value="ECO:0007669"/>
    <property type="project" value="UniProtKB-UniRule"/>
</dbReference>
<dbReference type="SUPFAM" id="SSF52540">
    <property type="entry name" value="P-loop containing nucleoside triphosphate hydrolases"/>
    <property type="match status" value="1"/>
</dbReference>
<dbReference type="NCBIfam" id="NF003069">
    <property type="entry name" value="PRK03992.1"/>
    <property type="match status" value="1"/>
</dbReference>
<comment type="domain">
    <text evidence="9">Consists of three main regions, an N-terminal coiled-coil domain that may assist in substrate recognition, an interdomain involved in PAN hexamerization, and a C-terminal ATPase domain of the AAA type.</text>
</comment>
<dbReference type="HAMAP" id="MF_00553">
    <property type="entry name" value="PAN"/>
    <property type="match status" value="1"/>
</dbReference>
<dbReference type="InterPro" id="IPR041569">
    <property type="entry name" value="AAA_lid_3"/>
</dbReference>
<dbReference type="InterPro" id="IPR012340">
    <property type="entry name" value="NA-bd_OB-fold"/>
</dbReference>
<keyword evidence="14" id="KW-1185">Reference proteome</keyword>
<dbReference type="AlphaFoldDB" id="A0A126R0B8"/>
<reference evidence="14" key="2">
    <citation type="submission" date="2016-02" db="EMBL/GenBank/DDBJ databases">
        <title>The draft genome sequence of the rumen methanogen Methanobrevibacter olleyae YLM1.</title>
        <authorList>
            <consortium name="New Zealand Agricultural Greenhouse Gas Research Centre/Pastoral Greenhouse Gas Research Consortium"/>
            <person name="Kelly W.J."/>
            <person name="Li D."/>
            <person name="Lambie S.C."/>
            <person name="Attwood G.T."/>
            <person name="Altermann E."/>
            <person name="Leahy S.C."/>
        </authorList>
    </citation>
    <scope>NUCLEOTIDE SEQUENCE [LARGE SCALE GENOMIC DNA]</scope>
    <source>
        <strain evidence="14">YLM1</strain>
    </source>
</reference>
<name>A0A126R0B8_METOL</name>
<keyword evidence="4 9" id="KW-0547">Nucleotide-binding</keyword>
<evidence type="ECO:0000256" key="6">
    <source>
        <dbReference type="ARBA" id="ARBA00022942"/>
    </source>
</evidence>
<dbReference type="STRING" id="294671.YLM1_0950"/>
<dbReference type="PATRIC" id="fig|294671.3.peg.997"/>
<dbReference type="InterPro" id="IPR003593">
    <property type="entry name" value="AAA+_ATPase"/>
</dbReference>
<evidence type="ECO:0000256" key="1">
    <source>
        <dbReference type="ARBA" id="ARBA00004496"/>
    </source>
</evidence>
<comment type="similarity">
    <text evidence="2 9 10">Belongs to the AAA ATPase family.</text>
</comment>